<dbReference type="AlphaFoldDB" id="A0A6J7EE14"/>
<dbReference type="EMBL" id="CAFBLQ010000146">
    <property type="protein sequence ID" value="CAB4879520.1"/>
    <property type="molecule type" value="Genomic_DNA"/>
</dbReference>
<name>A0A6J7EE14_9ZZZZ</name>
<proteinExistence type="predicted"/>
<sequence length="322" mass="35952">MDAGQRDHTQVDVLAVDLQADAAVLGNAALGDIELRHDLHAADRAGHHATRDRRRLLEDAVDPQAHAQIASVRLEMDVRCPALDALGDDPIDQLDQRRVVGAVTQLDDLRILVLLIDQCRGLNDFVESGEPRDQGLDVVTRRYCRAHVVSREHRDLVDGEHVLRVCHHQQEGVVAAEGNRHRLVALGLRRRDEVRRRHVDAEGAEVDVIESVTLGDRARQRLLRDHAPADQRGLERRALRARLLTGTFDARWIRKLQFDDNVLEEPRAGAAARRRDPIPSLAGGLGNRDSCATTCLVRLRERIDLQVADLCGRFVAHVVAVT</sequence>
<reference evidence="1" key="1">
    <citation type="submission" date="2020-05" db="EMBL/GenBank/DDBJ databases">
        <authorList>
            <person name="Chiriac C."/>
            <person name="Salcher M."/>
            <person name="Ghai R."/>
            <person name="Kavagutti S V."/>
        </authorList>
    </citation>
    <scope>NUCLEOTIDE SEQUENCE</scope>
</reference>
<accession>A0A6J7EE14</accession>
<gene>
    <name evidence="1" type="ORF">UFOPK3423_01221</name>
</gene>
<organism evidence="1">
    <name type="scientific">freshwater metagenome</name>
    <dbReference type="NCBI Taxonomy" id="449393"/>
    <lineage>
        <taxon>unclassified sequences</taxon>
        <taxon>metagenomes</taxon>
        <taxon>ecological metagenomes</taxon>
    </lineage>
</organism>
<protein>
    <submittedName>
        <fullName evidence="1">Unannotated protein</fullName>
    </submittedName>
</protein>
<evidence type="ECO:0000313" key="1">
    <source>
        <dbReference type="EMBL" id="CAB4879520.1"/>
    </source>
</evidence>